<name>A0AA35LEM0_9SAUR</name>
<dbReference type="EMBL" id="OX395141">
    <property type="protein sequence ID" value="CAI5794940.1"/>
    <property type="molecule type" value="Genomic_DNA"/>
</dbReference>
<feature type="region of interest" description="Disordered" evidence="1">
    <location>
        <begin position="84"/>
        <end position="107"/>
    </location>
</feature>
<reference evidence="2" key="1">
    <citation type="submission" date="2022-12" db="EMBL/GenBank/DDBJ databases">
        <authorList>
            <person name="Alioto T."/>
            <person name="Alioto T."/>
            <person name="Gomez Garrido J."/>
        </authorList>
    </citation>
    <scope>NUCLEOTIDE SEQUENCE</scope>
</reference>
<proteinExistence type="predicted"/>
<dbReference type="Proteomes" id="UP001178461">
    <property type="component" value="Chromosome 15"/>
</dbReference>
<accession>A0AA35LEM0</accession>
<feature type="region of interest" description="Disordered" evidence="1">
    <location>
        <begin position="38"/>
        <end position="62"/>
    </location>
</feature>
<dbReference type="AlphaFoldDB" id="A0AA35LEM0"/>
<evidence type="ECO:0000313" key="2">
    <source>
        <dbReference type="EMBL" id="CAI5794940.1"/>
    </source>
</evidence>
<protein>
    <submittedName>
        <fullName evidence="2">Uncharacterized protein</fullName>
    </submittedName>
</protein>
<sequence length="217" mass="22854">MGIARALDVKATSREGGGGRRKQVLLIIGPSAAFLRLRSPLPGRSPSPAGQTRIPSPAEWGSVLRLPPPLPAARLRCAKDVSLNGGEAGEEDVEEEEDGGGGTPGNQVIVASTKLFRGIFRGPSEEEEEEEEEAAAAAAMVVIVAVPARLMVLRCAPRPQLPIAAAVGAIRFHCARRKGGEQNPPCMAQRRRCKENLGWGKEGELATGSRLEAGLGK</sequence>
<feature type="compositionally biased region" description="Low complexity" evidence="1">
    <location>
        <begin position="38"/>
        <end position="48"/>
    </location>
</feature>
<keyword evidence="3" id="KW-1185">Reference proteome</keyword>
<organism evidence="2 3">
    <name type="scientific">Podarcis lilfordi</name>
    <name type="common">Lilford's wall lizard</name>
    <dbReference type="NCBI Taxonomy" id="74358"/>
    <lineage>
        <taxon>Eukaryota</taxon>
        <taxon>Metazoa</taxon>
        <taxon>Chordata</taxon>
        <taxon>Craniata</taxon>
        <taxon>Vertebrata</taxon>
        <taxon>Euteleostomi</taxon>
        <taxon>Lepidosauria</taxon>
        <taxon>Squamata</taxon>
        <taxon>Bifurcata</taxon>
        <taxon>Unidentata</taxon>
        <taxon>Episquamata</taxon>
        <taxon>Laterata</taxon>
        <taxon>Lacertibaenia</taxon>
        <taxon>Lacertidae</taxon>
        <taxon>Podarcis</taxon>
    </lineage>
</organism>
<evidence type="ECO:0000256" key="1">
    <source>
        <dbReference type="SAM" id="MobiDB-lite"/>
    </source>
</evidence>
<evidence type="ECO:0000313" key="3">
    <source>
        <dbReference type="Proteomes" id="UP001178461"/>
    </source>
</evidence>
<gene>
    <name evidence="2" type="ORF">PODLI_1B003280</name>
</gene>
<feature type="compositionally biased region" description="Acidic residues" evidence="1">
    <location>
        <begin position="88"/>
        <end position="99"/>
    </location>
</feature>